<comment type="caution">
    <text evidence="1">The sequence shown here is derived from an EMBL/GenBank/DDBJ whole genome shotgun (WGS) entry which is preliminary data.</text>
</comment>
<protein>
    <submittedName>
        <fullName evidence="1">Uncharacterized protein</fullName>
    </submittedName>
</protein>
<proteinExistence type="predicted"/>
<dbReference type="GeneID" id="63842827"/>
<evidence type="ECO:0000313" key="1">
    <source>
        <dbReference type="EMBL" id="KAF3763518.1"/>
    </source>
</evidence>
<keyword evidence="2" id="KW-1185">Reference proteome</keyword>
<name>A0A9P5CLW8_CRYP1</name>
<organism evidence="1 2">
    <name type="scientific">Cryphonectria parasitica (strain ATCC 38755 / EP155)</name>
    <dbReference type="NCBI Taxonomy" id="660469"/>
    <lineage>
        <taxon>Eukaryota</taxon>
        <taxon>Fungi</taxon>
        <taxon>Dikarya</taxon>
        <taxon>Ascomycota</taxon>
        <taxon>Pezizomycotina</taxon>
        <taxon>Sordariomycetes</taxon>
        <taxon>Sordariomycetidae</taxon>
        <taxon>Diaporthales</taxon>
        <taxon>Cryphonectriaceae</taxon>
        <taxon>Cryphonectria-Endothia species complex</taxon>
        <taxon>Cryphonectria</taxon>
    </lineage>
</organism>
<evidence type="ECO:0000313" key="2">
    <source>
        <dbReference type="Proteomes" id="UP000803844"/>
    </source>
</evidence>
<sequence>MDQYAPGTSQPSPLVSLSLVPVRAMTDTQHSSARASPLLASAHSMDRPDISPQLPEIDISEILGSLIRVARLLSLVDATPGDLIRSLGSNLYSSQEEITRIRYLLSQAMHLLRQLQDSNREGISIPNSLSFQPNLAFPKHRWELIRSEVLDDDKISAAATIKGVAWDVADCADMDPFNFVKFCSQYDTRWKDLQQSDHQDDLDLIDICEICC</sequence>
<dbReference type="AlphaFoldDB" id="A0A9P5CLW8"/>
<dbReference type="Proteomes" id="UP000803844">
    <property type="component" value="Unassembled WGS sequence"/>
</dbReference>
<accession>A0A9P5CLW8</accession>
<dbReference type="RefSeq" id="XP_040774479.1">
    <property type="nucleotide sequence ID" value="XM_040925698.1"/>
</dbReference>
<gene>
    <name evidence="1" type="ORF">M406DRAFT_74114</name>
</gene>
<reference evidence="1" key="1">
    <citation type="journal article" date="2020" name="Phytopathology">
        <title>Genome sequence of the chestnut blight fungus Cryphonectria parasitica EP155: A fundamental resource for an archetypical invasive plant pathogen.</title>
        <authorList>
            <person name="Crouch J.A."/>
            <person name="Dawe A."/>
            <person name="Aerts A."/>
            <person name="Barry K."/>
            <person name="Churchill A.C.L."/>
            <person name="Grimwood J."/>
            <person name="Hillman B."/>
            <person name="Milgroom M.G."/>
            <person name="Pangilinan J."/>
            <person name="Smith M."/>
            <person name="Salamov A."/>
            <person name="Schmutz J."/>
            <person name="Yadav J."/>
            <person name="Grigoriev I.V."/>
            <person name="Nuss D."/>
        </authorList>
    </citation>
    <scope>NUCLEOTIDE SEQUENCE</scope>
    <source>
        <strain evidence="1">EP155</strain>
    </source>
</reference>
<dbReference type="EMBL" id="MU032349">
    <property type="protein sequence ID" value="KAF3763518.1"/>
    <property type="molecule type" value="Genomic_DNA"/>
</dbReference>